<dbReference type="InterPro" id="IPR011009">
    <property type="entry name" value="Kinase-like_dom_sf"/>
</dbReference>
<dbReference type="GO" id="GO:0004672">
    <property type="term" value="F:protein kinase activity"/>
    <property type="evidence" value="ECO:0007669"/>
    <property type="project" value="InterPro"/>
</dbReference>
<dbReference type="SUPFAM" id="SSF56112">
    <property type="entry name" value="Protein kinase-like (PK-like)"/>
    <property type="match status" value="1"/>
</dbReference>
<dbReference type="STRING" id="363999.A0A439D752"/>
<dbReference type="EMBL" id="RYZI01000122">
    <property type="protein sequence ID" value="RWA10235.1"/>
    <property type="molecule type" value="Genomic_DNA"/>
</dbReference>
<name>A0A439D752_9PEZI</name>
<dbReference type="Gene3D" id="1.10.510.10">
    <property type="entry name" value="Transferase(Phosphotransferase) domain 1"/>
    <property type="match status" value="1"/>
</dbReference>
<accession>A0A439D752</accession>
<dbReference type="PANTHER" id="PTHR37542:SF1">
    <property type="entry name" value="PRION-INHIBITION AND PROPAGATION HELO DOMAIN-CONTAINING PROTEIN"/>
    <property type="match status" value="1"/>
</dbReference>
<reference evidence="2 3" key="1">
    <citation type="submission" date="2018-12" db="EMBL/GenBank/DDBJ databases">
        <title>Draft genome sequence of Xylaria grammica IHI A82.</title>
        <authorList>
            <person name="Buettner E."/>
            <person name="Kellner H."/>
        </authorList>
    </citation>
    <scope>NUCLEOTIDE SEQUENCE [LARGE SCALE GENOMIC DNA]</scope>
    <source>
        <strain evidence="2 3">IHI A82</strain>
    </source>
</reference>
<sequence length="526" mass="58495">MSAELALAVIGLVEGSIKLVRKIRTTCKTYRNADEEINEKFVLVESLWVKIETQLGFLGKVLGHLTDDLVQSQLDLLQRLKGKLGQAASRLEEVDPKKATNKGKTVDILRKWKFALVKSSLDELITQLEGWQQRFDPTWYLMILVSGKVLDTALLKSTGGDLSQSSQNSNPLSKMLAIRSTLSPEVATQSKLHVTLSPDGLKAAQEFPIPFTTAKTVMRAGSSNLLIVERVSCASRTTSQVKTDVGSLAKKLQNVDPDSFGLLRCKGILKHHDSANKLSAIDVVYHAPSDCQLPRTLRHYLLKQNPVSLSTVMRIAKQLVRSVHYVHTCGFVHKNLRPENILIFPSGDDLSLGHSFLIGFTEFRNENFQTNLHGDAAWQRNLYRHPQRQGAFVLERYVMQHDIYSLGVCLLEIGLWRSFVWYPTHDDNATPVPGMALGFSCSDEEFATKHPTDQQRIKEQLVALAEKELPPRVGDAYTNVVISCLRCLDPGNGIFGTEAGLTDEDGVTVGVKFVEHILSSIIEISV</sequence>
<dbReference type="Proteomes" id="UP000286045">
    <property type="component" value="Unassembled WGS sequence"/>
</dbReference>
<dbReference type="Pfam" id="PF00069">
    <property type="entry name" value="Pkinase"/>
    <property type="match status" value="1"/>
</dbReference>
<dbReference type="PANTHER" id="PTHR37542">
    <property type="entry name" value="HELO DOMAIN-CONTAINING PROTEIN-RELATED"/>
    <property type="match status" value="1"/>
</dbReference>
<organism evidence="2 3">
    <name type="scientific">Xylaria grammica</name>
    <dbReference type="NCBI Taxonomy" id="363999"/>
    <lineage>
        <taxon>Eukaryota</taxon>
        <taxon>Fungi</taxon>
        <taxon>Dikarya</taxon>
        <taxon>Ascomycota</taxon>
        <taxon>Pezizomycotina</taxon>
        <taxon>Sordariomycetes</taxon>
        <taxon>Xylariomycetidae</taxon>
        <taxon>Xylariales</taxon>
        <taxon>Xylariaceae</taxon>
        <taxon>Xylaria</taxon>
    </lineage>
</organism>
<dbReference type="SMART" id="SM00220">
    <property type="entry name" value="S_TKc"/>
    <property type="match status" value="1"/>
</dbReference>
<evidence type="ECO:0000313" key="3">
    <source>
        <dbReference type="Proteomes" id="UP000286045"/>
    </source>
</evidence>
<feature type="domain" description="Protein kinase" evidence="1">
    <location>
        <begin position="211"/>
        <end position="514"/>
    </location>
</feature>
<comment type="caution">
    <text evidence="2">The sequence shown here is derived from an EMBL/GenBank/DDBJ whole genome shotgun (WGS) entry which is preliminary data.</text>
</comment>
<protein>
    <recommendedName>
        <fullName evidence="1">Protein kinase domain-containing protein</fullName>
    </recommendedName>
</protein>
<keyword evidence="3" id="KW-1185">Reference proteome</keyword>
<evidence type="ECO:0000313" key="2">
    <source>
        <dbReference type="EMBL" id="RWA10235.1"/>
    </source>
</evidence>
<dbReference type="InterPro" id="IPR000719">
    <property type="entry name" value="Prot_kinase_dom"/>
</dbReference>
<dbReference type="AlphaFoldDB" id="A0A439D752"/>
<evidence type="ECO:0000259" key="1">
    <source>
        <dbReference type="PROSITE" id="PS50011"/>
    </source>
</evidence>
<dbReference type="PROSITE" id="PS50011">
    <property type="entry name" value="PROTEIN_KINASE_DOM"/>
    <property type="match status" value="1"/>
</dbReference>
<dbReference type="GO" id="GO:0005524">
    <property type="term" value="F:ATP binding"/>
    <property type="evidence" value="ECO:0007669"/>
    <property type="project" value="InterPro"/>
</dbReference>
<gene>
    <name evidence="2" type="ORF">EKO27_g4888</name>
</gene>
<proteinExistence type="predicted"/>